<organism evidence="5">
    <name type="scientific">bioreactor metagenome</name>
    <dbReference type="NCBI Taxonomy" id="1076179"/>
    <lineage>
        <taxon>unclassified sequences</taxon>
        <taxon>metagenomes</taxon>
        <taxon>ecological metagenomes</taxon>
    </lineage>
</organism>
<reference evidence="5" key="1">
    <citation type="submission" date="2019-08" db="EMBL/GenBank/DDBJ databases">
        <authorList>
            <person name="Kucharzyk K."/>
            <person name="Murdoch R.W."/>
            <person name="Higgins S."/>
            <person name="Loffler F."/>
        </authorList>
    </citation>
    <scope>NUCLEOTIDE SEQUENCE</scope>
</reference>
<evidence type="ECO:0000256" key="2">
    <source>
        <dbReference type="ARBA" id="ARBA00022777"/>
    </source>
</evidence>
<dbReference type="Pfam" id="PF00370">
    <property type="entry name" value="FGGY_N"/>
    <property type="match status" value="1"/>
</dbReference>
<sequence length="186" mass="20177">MDQVGFDRFVSIVGGQPAVAFLPNKILWFKKNEPELFAKTACFLQASSFINYKLTGKMTMDIDQASRTQCLDINTMEWSDEIGDVIGVVSRSRELGGNREIQSRTLLTERQQAVTRMARMALGAHADAVVGMRFDTCQVSAEVIEVVAYGTAVRLAEAPGFSAPGIDLPRPSTGASATHPPTPPTV</sequence>
<gene>
    <name evidence="5" type="primary">fucK_2</name>
    <name evidence="5" type="ORF">SDC9_170141</name>
</gene>
<dbReference type="PANTHER" id="PTHR43095">
    <property type="entry name" value="SUGAR KINASE"/>
    <property type="match status" value="1"/>
</dbReference>
<protein>
    <submittedName>
        <fullName evidence="5">L-fuculokinase</fullName>
        <ecNumber evidence="5">2.7.1.51</ecNumber>
    </submittedName>
</protein>
<name>A0A645G786_9ZZZZ</name>
<accession>A0A645G786</accession>
<dbReference type="InterPro" id="IPR050406">
    <property type="entry name" value="FGGY_Carb_Kinase"/>
</dbReference>
<dbReference type="InterPro" id="IPR035439">
    <property type="entry name" value="UPF0145_dom_sf"/>
</dbReference>
<dbReference type="SUPFAM" id="SSF117782">
    <property type="entry name" value="YbjQ-like"/>
    <property type="match status" value="1"/>
</dbReference>
<dbReference type="SUPFAM" id="SSF53067">
    <property type="entry name" value="Actin-like ATPase domain"/>
    <property type="match status" value="1"/>
</dbReference>
<dbReference type="Pfam" id="PF01906">
    <property type="entry name" value="YbjQ_1"/>
    <property type="match status" value="1"/>
</dbReference>
<dbReference type="GO" id="GO:0008737">
    <property type="term" value="F:L-fuculokinase activity"/>
    <property type="evidence" value="ECO:0007669"/>
    <property type="project" value="UniProtKB-EC"/>
</dbReference>
<dbReference type="EC" id="2.7.1.51" evidence="5"/>
<proteinExistence type="predicted"/>
<dbReference type="InterPro" id="IPR002765">
    <property type="entry name" value="UPF0145_YbjQ-like"/>
</dbReference>
<feature type="region of interest" description="Disordered" evidence="3">
    <location>
        <begin position="162"/>
        <end position="186"/>
    </location>
</feature>
<keyword evidence="2 5" id="KW-0418">Kinase</keyword>
<dbReference type="Gene3D" id="3.30.420.40">
    <property type="match status" value="1"/>
</dbReference>
<evidence type="ECO:0000259" key="4">
    <source>
        <dbReference type="Pfam" id="PF00370"/>
    </source>
</evidence>
<dbReference type="InterPro" id="IPR018484">
    <property type="entry name" value="FGGY_N"/>
</dbReference>
<dbReference type="AlphaFoldDB" id="A0A645G786"/>
<dbReference type="EMBL" id="VSSQ01071066">
    <property type="protein sequence ID" value="MPN22757.1"/>
    <property type="molecule type" value="Genomic_DNA"/>
</dbReference>
<evidence type="ECO:0000256" key="3">
    <source>
        <dbReference type="SAM" id="MobiDB-lite"/>
    </source>
</evidence>
<evidence type="ECO:0000256" key="1">
    <source>
        <dbReference type="ARBA" id="ARBA00022679"/>
    </source>
</evidence>
<feature type="domain" description="Carbohydrate kinase FGGY N-terminal" evidence="4">
    <location>
        <begin position="24"/>
        <end position="89"/>
    </location>
</feature>
<dbReference type="InterPro" id="IPR043129">
    <property type="entry name" value="ATPase_NBD"/>
</dbReference>
<keyword evidence="1 5" id="KW-0808">Transferase</keyword>
<comment type="caution">
    <text evidence="5">The sequence shown here is derived from an EMBL/GenBank/DDBJ whole genome shotgun (WGS) entry which is preliminary data.</text>
</comment>
<evidence type="ECO:0000313" key="5">
    <source>
        <dbReference type="EMBL" id="MPN22757.1"/>
    </source>
</evidence>